<dbReference type="PANTHER" id="PTHR34403">
    <property type="entry name" value="TOL-PAL SYSTEM PROTEIN TOLA"/>
    <property type="match status" value="1"/>
</dbReference>
<feature type="domain" description="Peptidase C51" evidence="3">
    <location>
        <begin position="212"/>
        <end position="345"/>
    </location>
</feature>
<dbReference type="RefSeq" id="WP_166290662.1">
    <property type="nucleotide sequence ID" value="NZ_CP049863.1"/>
</dbReference>
<dbReference type="PROSITE" id="PS50911">
    <property type="entry name" value="CHAP"/>
    <property type="match status" value="1"/>
</dbReference>
<dbReference type="Gene3D" id="3.90.1720.10">
    <property type="entry name" value="endopeptidase domain like (from Nostoc punctiforme)"/>
    <property type="match status" value="1"/>
</dbReference>
<organism evidence="4 5">
    <name type="scientific">Leucobacter viscericola</name>
    <dbReference type="NCBI Taxonomy" id="2714935"/>
    <lineage>
        <taxon>Bacteria</taxon>
        <taxon>Bacillati</taxon>
        <taxon>Actinomycetota</taxon>
        <taxon>Actinomycetes</taxon>
        <taxon>Micrococcales</taxon>
        <taxon>Microbacteriaceae</taxon>
        <taxon>Leucobacter</taxon>
    </lineage>
</organism>
<name>A0A6G7XF74_9MICO</name>
<feature type="chain" id="PRO_5026256748" evidence="2">
    <location>
        <begin position="35"/>
        <end position="479"/>
    </location>
</feature>
<evidence type="ECO:0000256" key="2">
    <source>
        <dbReference type="SAM" id="SignalP"/>
    </source>
</evidence>
<feature type="region of interest" description="Disordered" evidence="1">
    <location>
        <begin position="27"/>
        <end position="185"/>
    </location>
</feature>
<sequence length="479" mass="50335">MRSFSRPLVGAVLSSVLAASLVASGLGTPSRATAETGDAAELALEQGSSGSPGEEPGAVTDPAGGVTEPGTVPAETPSVDPNPTPPEPTDPSSPPETTPTPDPTPTPTPTPDPPAPPTPTPKPDPTPKPKPDPKPNPTPKPKPGPKADPKPHPGPTPAPPAAPPVAPPTPQNTSDSPGLETVRPSGGIFDSPIVMNLGALRGKIIGDNYPSYYRNLPWPYSGAASVWDRWNFAYRQCTSFVAWRLNTANGVPFSNQYLGVARWGNAGQWADSARSVGIRVDNVPEVGAVAWSGPNYRDASEFGHVAWVAKVLGKGKIVIEEYNYGWGGAYHSRVVDSNEFQGYIHIKDIKDSFSKAAAPVVEGTAMVGGKLTASVAGWKPAPTNVQYQWKRNGIDIAGATAKTYEPTKADLGSSLSVEVVGDRAGFSVAAKNSKKTDRILLSDENANGVEDAQERFELHLGLKDYGRAEDSDSYPNFES</sequence>
<dbReference type="AlphaFoldDB" id="A0A6G7XF74"/>
<feature type="compositionally biased region" description="Pro residues" evidence="1">
    <location>
        <begin position="134"/>
        <end position="144"/>
    </location>
</feature>
<dbReference type="PANTHER" id="PTHR34403:SF14">
    <property type="entry name" value="OS05G0225800 PROTEIN"/>
    <property type="match status" value="1"/>
</dbReference>
<evidence type="ECO:0000256" key="1">
    <source>
        <dbReference type="SAM" id="MobiDB-lite"/>
    </source>
</evidence>
<keyword evidence="5" id="KW-1185">Reference proteome</keyword>
<feature type="compositionally biased region" description="Pro residues" evidence="1">
    <location>
        <begin position="152"/>
        <end position="170"/>
    </location>
</feature>
<feature type="compositionally biased region" description="Pro residues" evidence="1">
    <location>
        <begin position="80"/>
        <end position="124"/>
    </location>
</feature>
<feature type="compositionally biased region" description="Low complexity" evidence="1">
    <location>
        <begin position="47"/>
        <end position="57"/>
    </location>
</feature>
<dbReference type="KEGG" id="lvi:G7068_07325"/>
<evidence type="ECO:0000259" key="3">
    <source>
        <dbReference type="PROSITE" id="PS50911"/>
    </source>
</evidence>
<keyword evidence="2" id="KW-0732">Signal</keyword>
<dbReference type="SUPFAM" id="SSF54001">
    <property type="entry name" value="Cysteine proteinases"/>
    <property type="match status" value="1"/>
</dbReference>
<protein>
    <submittedName>
        <fullName evidence="4">CHAP domain-containing protein</fullName>
    </submittedName>
</protein>
<dbReference type="InterPro" id="IPR038765">
    <property type="entry name" value="Papain-like_cys_pep_sf"/>
</dbReference>
<dbReference type="PRINTS" id="PR01217">
    <property type="entry name" value="PRICHEXTENSN"/>
</dbReference>
<dbReference type="InterPro" id="IPR050972">
    <property type="entry name" value="SDr-like"/>
</dbReference>
<dbReference type="EMBL" id="CP049863">
    <property type="protein sequence ID" value="QIK63028.1"/>
    <property type="molecule type" value="Genomic_DNA"/>
</dbReference>
<evidence type="ECO:0000313" key="5">
    <source>
        <dbReference type="Proteomes" id="UP000502677"/>
    </source>
</evidence>
<dbReference type="Proteomes" id="UP000502677">
    <property type="component" value="Chromosome"/>
</dbReference>
<proteinExistence type="predicted"/>
<dbReference type="Pfam" id="PF05257">
    <property type="entry name" value="CHAP"/>
    <property type="match status" value="1"/>
</dbReference>
<accession>A0A6G7XF74</accession>
<dbReference type="InterPro" id="IPR007921">
    <property type="entry name" value="CHAP_dom"/>
</dbReference>
<dbReference type="Gene3D" id="2.60.40.2700">
    <property type="match status" value="1"/>
</dbReference>
<gene>
    <name evidence="4" type="ORF">G7068_07325</name>
</gene>
<reference evidence="4 5" key="1">
    <citation type="submission" date="2020-03" db="EMBL/GenBank/DDBJ databases">
        <title>Leucobacter sp. nov., isolated from beetles.</title>
        <authorList>
            <person name="Hyun D.-W."/>
            <person name="Bae J.-W."/>
        </authorList>
    </citation>
    <scope>NUCLEOTIDE SEQUENCE [LARGE SCALE GENOMIC DNA]</scope>
    <source>
        <strain evidence="4 5">HDW9C</strain>
    </source>
</reference>
<feature type="signal peptide" evidence="2">
    <location>
        <begin position="1"/>
        <end position="34"/>
    </location>
</feature>
<evidence type="ECO:0000313" key="4">
    <source>
        <dbReference type="EMBL" id="QIK63028.1"/>
    </source>
</evidence>